<dbReference type="GO" id="GO:0004721">
    <property type="term" value="F:phosphoprotein phosphatase activity"/>
    <property type="evidence" value="ECO:0007669"/>
    <property type="project" value="InterPro"/>
</dbReference>
<protein>
    <submittedName>
        <fullName evidence="3">RimC</fullName>
    </submittedName>
</protein>
<keyword evidence="2" id="KW-0732">Signal</keyword>
<name>Q6T2C5_STRDI</name>
<feature type="chain" id="PRO_5004281010" evidence="2">
    <location>
        <begin position="36"/>
        <end position="375"/>
    </location>
</feature>
<dbReference type="InterPro" id="IPR029021">
    <property type="entry name" value="Prot-tyrosine_phosphatase-like"/>
</dbReference>
<evidence type="ECO:0000313" key="3">
    <source>
        <dbReference type="EMBL" id="AAR16515.1"/>
    </source>
</evidence>
<gene>
    <name evidence="3" type="primary">rimC</name>
</gene>
<dbReference type="EMBL" id="AY442225">
    <property type="protein sequence ID" value="AAR16515.1"/>
    <property type="molecule type" value="Genomic_DNA"/>
</dbReference>
<evidence type="ECO:0000256" key="1">
    <source>
        <dbReference type="ARBA" id="ARBA00009580"/>
    </source>
</evidence>
<reference evidence="3" key="1">
    <citation type="journal article" date="2004" name="Chem. Biol.">
        <title>Starter unit choice determines the production of two tetraene macrolides, rimocidin and CE-108, in Streptomyces diastaticus var. 108.</title>
        <authorList>
            <person name="Seco E.M."/>
            <person name="Perez-Zuniga F.J."/>
            <person name="Rolon M.S."/>
            <person name="Malpartida F."/>
        </authorList>
    </citation>
    <scope>NUCLEOTIDE SEQUENCE</scope>
    <source>
        <strain evidence="3">108</strain>
    </source>
</reference>
<evidence type="ECO:0000256" key="2">
    <source>
        <dbReference type="SAM" id="SignalP"/>
    </source>
</evidence>
<proteinExistence type="inferred from homology"/>
<dbReference type="AlphaFoldDB" id="Q6T2C5"/>
<accession>Q6T2C5</accession>
<organism evidence="3">
    <name type="scientific">Streptomyces diastaticus</name>
    <dbReference type="NCBI Taxonomy" id="1956"/>
    <lineage>
        <taxon>Bacteria</taxon>
        <taxon>Bacillati</taxon>
        <taxon>Actinomycetota</taxon>
        <taxon>Actinomycetes</taxon>
        <taxon>Kitasatosporales</taxon>
        <taxon>Streptomycetaceae</taxon>
        <taxon>Streptomyces</taxon>
        <taxon>Streptomyces diastaticus group</taxon>
    </lineage>
</organism>
<dbReference type="Pfam" id="PF13350">
    <property type="entry name" value="Y_phosphatase3"/>
    <property type="match status" value="1"/>
</dbReference>
<sequence>MNSPSTAAVQTARRIAVSFVATVSAVGVTASFASAEPVAAPHTEAGRHAAQAPRATRGIPFTQATVARQQDGSFTVSWKAPGAGSVTVYADGKVVAYGGAEATITVRRLPAADRQWFRLVPDEGDPLTLADRSLHLEGAANFRDVGGYRTADGRWVKMGVLYRSPTPCTSSPTPTWIKLRRLGIRTDFDLRTPGERAKAPDRVPAGARYVVANVIGEENSAELPPTAEASERLMAESYRQFVVRPSAAKAYRSLFRMAAEPGSYPLLYHCSSGKDRTGWATAVLLTALGVDRETVMRDYLASNDYLAASNAAELAKQPPEIAARLKPVLETRAPYLNAAFDEVEARFGTFGAYLREGLGLNAQELERLRAALLTD</sequence>
<dbReference type="PANTHER" id="PTHR31126">
    <property type="entry name" value="TYROSINE-PROTEIN PHOSPHATASE"/>
    <property type="match status" value="1"/>
</dbReference>
<dbReference type="SUPFAM" id="SSF52799">
    <property type="entry name" value="(Phosphotyrosine protein) phosphatases II"/>
    <property type="match status" value="1"/>
</dbReference>
<dbReference type="PANTHER" id="PTHR31126:SF1">
    <property type="entry name" value="TYROSINE SPECIFIC PROTEIN PHOSPHATASES DOMAIN-CONTAINING PROTEIN"/>
    <property type="match status" value="1"/>
</dbReference>
<dbReference type="InterPro" id="IPR026893">
    <property type="entry name" value="Tyr/Ser_Pase_IphP-type"/>
</dbReference>
<comment type="similarity">
    <text evidence="1">Belongs to the protein-tyrosine phosphatase family.</text>
</comment>
<dbReference type="Gene3D" id="3.90.190.10">
    <property type="entry name" value="Protein tyrosine phosphatase superfamily"/>
    <property type="match status" value="1"/>
</dbReference>
<feature type="signal peptide" evidence="2">
    <location>
        <begin position="1"/>
        <end position="35"/>
    </location>
</feature>